<evidence type="ECO:0000313" key="1">
    <source>
        <dbReference type="EMBL" id="CAG4988341.1"/>
    </source>
</evidence>
<accession>A0A916J6P5</accession>
<dbReference type="Proteomes" id="UP000680038">
    <property type="component" value="Unassembled WGS sequence"/>
</dbReference>
<proteinExistence type="predicted"/>
<protein>
    <submittedName>
        <fullName evidence="1">Uncharacterized protein</fullName>
    </submittedName>
</protein>
<comment type="caution">
    <text evidence="1">The sequence shown here is derived from an EMBL/GenBank/DDBJ whole genome shotgun (WGS) entry which is preliminary data.</text>
</comment>
<reference evidence="1" key="1">
    <citation type="submission" date="2021-04" db="EMBL/GenBank/DDBJ databases">
        <authorList>
            <person name="Rodrigo-Torres L."/>
            <person name="Arahal R. D."/>
            <person name="Lucena T."/>
        </authorList>
    </citation>
    <scope>NUCLEOTIDE SEQUENCE</scope>
    <source>
        <strain evidence="1">CECT 9275</strain>
    </source>
</reference>
<dbReference type="EMBL" id="CAJRAF010000001">
    <property type="protein sequence ID" value="CAG4988341.1"/>
    <property type="molecule type" value="Genomic_DNA"/>
</dbReference>
<keyword evidence="2" id="KW-1185">Reference proteome</keyword>
<name>A0A916J6P5_9BACT</name>
<sequence>MNEKATLWIRQSECLRHGLYQYLGGYPARISANQLVSEASVVNDLDRRIRMKMSPEF</sequence>
<dbReference type="AlphaFoldDB" id="A0A916J6P5"/>
<organism evidence="1 2">
    <name type="scientific">Dyadobacter helix</name>
    <dbReference type="NCBI Taxonomy" id="2822344"/>
    <lineage>
        <taxon>Bacteria</taxon>
        <taxon>Pseudomonadati</taxon>
        <taxon>Bacteroidota</taxon>
        <taxon>Cytophagia</taxon>
        <taxon>Cytophagales</taxon>
        <taxon>Spirosomataceae</taxon>
        <taxon>Dyadobacter</taxon>
    </lineage>
</organism>
<evidence type="ECO:0000313" key="2">
    <source>
        <dbReference type="Proteomes" id="UP000680038"/>
    </source>
</evidence>
<gene>
    <name evidence="1" type="ORF">DYBT9275_00060</name>
</gene>